<dbReference type="PRINTS" id="PR00838">
    <property type="entry name" value="V5ALLERGEN"/>
</dbReference>
<dbReference type="FunCoup" id="B4JJN5">
    <property type="interactions" value="51"/>
</dbReference>
<evidence type="ECO:0000256" key="6">
    <source>
        <dbReference type="SAM" id="SignalP"/>
    </source>
</evidence>
<evidence type="ECO:0000256" key="2">
    <source>
        <dbReference type="ARBA" id="ARBA00009923"/>
    </source>
</evidence>
<dbReference type="InterPro" id="IPR034763">
    <property type="entry name" value="P14a_insect"/>
</dbReference>
<feature type="signal peptide" evidence="6">
    <location>
        <begin position="1"/>
        <end position="19"/>
    </location>
</feature>
<protein>
    <recommendedName>
        <fullName evidence="5">Venom allergen-1</fullName>
    </recommendedName>
</protein>
<sequence length="256" mass="27832">MRNILSITILALALGIACAFDYCTRNCGTTPNIGCNNDGSWASTCPPDKTLLTLTTAEKNAIVAKHNEHRNFIAGGGDSKLSPACRMATMEWDNDLAYLASLNVKSCEMRHDKCRKTAAFDWAGQNLAWIGYFDPLNSLTNAIRGVDMWYDEVADTTQAHIDAYPSNYNGPAIGHFTVMVADRNTRVGCAVSTYSVTGQSYKAYLMACNYAATNVIGIKMYTSCAVGASSCTTGVNPSYPFLCSSSEVYDPNNLYY</sequence>
<dbReference type="Gene3D" id="3.40.33.10">
    <property type="entry name" value="CAP"/>
    <property type="match status" value="1"/>
</dbReference>
<dbReference type="OMA" id="HNEYRNF"/>
<comment type="subcellular location">
    <subcellularLocation>
        <location evidence="1">Secreted</location>
    </subcellularLocation>
</comment>
<reference evidence="8 9" key="1">
    <citation type="journal article" date="2007" name="Nature">
        <title>Evolution of genes and genomes on the Drosophila phylogeny.</title>
        <authorList>
            <consortium name="Drosophila 12 Genomes Consortium"/>
            <person name="Clark A.G."/>
            <person name="Eisen M.B."/>
            <person name="Smith D.R."/>
            <person name="Bergman C.M."/>
            <person name="Oliver B."/>
            <person name="Markow T.A."/>
            <person name="Kaufman T.C."/>
            <person name="Kellis M."/>
            <person name="Gelbart W."/>
            <person name="Iyer V.N."/>
            <person name="Pollard D.A."/>
            <person name="Sackton T.B."/>
            <person name="Larracuente A.M."/>
            <person name="Singh N.D."/>
            <person name="Abad J.P."/>
            <person name="Abt D.N."/>
            <person name="Adryan B."/>
            <person name="Aguade M."/>
            <person name="Akashi H."/>
            <person name="Anderson W.W."/>
            <person name="Aquadro C.F."/>
            <person name="Ardell D.H."/>
            <person name="Arguello R."/>
            <person name="Artieri C.G."/>
            <person name="Barbash D.A."/>
            <person name="Barker D."/>
            <person name="Barsanti P."/>
            <person name="Batterham P."/>
            <person name="Batzoglou S."/>
            <person name="Begun D."/>
            <person name="Bhutkar A."/>
            <person name="Blanco E."/>
            <person name="Bosak S.A."/>
            <person name="Bradley R.K."/>
            <person name="Brand A.D."/>
            <person name="Brent M.R."/>
            <person name="Brooks A.N."/>
            <person name="Brown R.H."/>
            <person name="Butlin R.K."/>
            <person name="Caggese C."/>
            <person name="Calvi B.R."/>
            <person name="Bernardo de Carvalho A."/>
            <person name="Caspi A."/>
            <person name="Castrezana S."/>
            <person name="Celniker S.E."/>
            <person name="Chang J.L."/>
            <person name="Chapple C."/>
            <person name="Chatterji S."/>
            <person name="Chinwalla A."/>
            <person name="Civetta A."/>
            <person name="Clifton S.W."/>
            <person name="Comeron J.M."/>
            <person name="Costello J.C."/>
            <person name="Coyne J.A."/>
            <person name="Daub J."/>
            <person name="David R.G."/>
            <person name="Delcher A.L."/>
            <person name="Delehaunty K."/>
            <person name="Do C.B."/>
            <person name="Ebling H."/>
            <person name="Edwards K."/>
            <person name="Eickbush T."/>
            <person name="Evans J.D."/>
            <person name="Filipski A."/>
            <person name="Findeiss S."/>
            <person name="Freyhult E."/>
            <person name="Fulton L."/>
            <person name="Fulton R."/>
            <person name="Garcia A.C."/>
            <person name="Gardiner A."/>
            <person name="Garfield D.A."/>
            <person name="Garvin B.E."/>
            <person name="Gibson G."/>
            <person name="Gilbert D."/>
            <person name="Gnerre S."/>
            <person name="Godfrey J."/>
            <person name="Good R."/>
            <person name="Gotea V."/>
            <person name="Gravely B."/>
            <person name="Greenberg A.J."/>
            <person name="Griffiths-Jones S."/>
            <person name="Gross S."/>
            <person name="Guigo R."/>
            <person name="Gustafson E.A."/>
            <person name="Haerty W."/>
            <person name="Hahn M.W."/>
            <person name="Halligan D.L."/>
            <person name="Halpern A.L."/>
            <person name="Halter G.M."/>
            <person name="Han M.V."/>
            <person name="Heger A."/>
            <person name="Hillier L."/>
            <person name="Hinrichs A.S."/>
            <person name="Holmes I."/>
            <person name="Hoskins R.A."/>
            <person name="Hubisz M.J."/>
            <person name="Hultmark D."/>
            <person name="Huntley M.A."/>
            <person name="Jaffe D.B."/>
            <person name="Jagadeeshan S."/>
            <person name="Jeck W.R."/>
            <person name="Johnson J."/>
            <person name="Jones C.D."/>
            <person name="Jordan W.C."/>
            <person name="Karpen G.H."/>
            <person name="Kataoka E."/>
            <person name="Keightley P.D."/>
            <person name="Kheradpour P."/>
            <person name="Kirkness E.F."/>
            <person name="Koerich L.B."/>
            <person name="Kristiansen K."/>
            <person name="Kudrna D."/>
            <person name="Kulathinal R.J."/>
            <person name="Kumar S."/>
            <person name="Kwok R."/>
            <person name="Lander E."/>
            <person name="Langley C.H."/>
            <person name="Lapoint R."/>
            <person name="Lazzaro B.P."/>
            <person name="Lee S.J."/>
            <person name="Levesque L."/>
            <person name="Li R."/>
            <person name="Lin C.F."/>
            <person name="Lin M.F."/>
            <person name="Lindblad-Toh K."/>
            <person name="Llopart A."/>
            <person name="Long M."/>
            <person name="Low L."/>
            <person name="Lozovsky E."/>
            <person name="Lu J."/>
            <person name="Luo M."/>
            <person name="Machado C.A."/>
            <person name="Makalowski W."/>
            <person name="Marzo M."/>
            <person name="Matsuda M."/>
            <person name="Matzkin L."/>
            <person name="McAllister B."/>
            <person name="McBride C.S."/>
            <person name="McKernan B."/>
            <person name="McKernan K."/>
            <person name="Mendez-Lago M."/>
            <person name="Minx P."/>
            <person name="Mollenhauer M.U."/>
            <person name="Montooth K."/>
            <person name="Mount S.M."/>
            <person name="Mu X."/>
            <person name="Myers E."/>
            <person name="Negre B."/>
            <person name="Newfeld S."/>
            <person name="Nielsen R."/>
            <person name="Noor M.A."/>
            <person name="O'Grady P."/>
            <person name="Pachter L."/>
            <person name="Papaceit M."/>
            <person name="Parisi M.J."/>
            <person name="Parisi M."/>
            <person name="Parts L."/>
            <person name="Pedersen J.S."/>
            <person name="Pesole G."/>
            <person name="Phillippy A.M."/>
            <person name="Ponting C.P."/>
            <person name="Pop M."/>
            <person name="Porcelli D."/>
            <person name="Powell J.R."/>
            <person name="Prohaska S."/>
            <person name="Pruitt K."/>
            <person name="Puig M."/>
            <person name="Quesneville H."/>
            <person name="Ram K.R."/>
            <person name="Rand D."/>
            <person name="Rasmussen M.D."/>
            <person name="Reed L.K."/>
            <person name="Reenan R."/>
            <person name="Reily A."/>
            <person name="Remington K.A."/>
            <person name="Rieger T.T."/>
            <person name="Ritchie M.G."/>
            <person name="Robin C."/>
            <person name="Rogers Y.H."/>
            <person name="Rohde C."/>
            <person name="Rozas J."/>
            <person name="Rubenfield M.J."/>
            <person name="Ruiz A."/>
            <person name="Russo S."/>
            <person name="Salzberg S.L."/>
            <person name="Sanchez-Gracia A."/>
            <person name="Saranga D.J."/>
            <person name="Sato H."/>
            <person name="Schaeffer S.W."/>
            <person name="Schatz M.C."/>
            <person name="Schlenke T."/>
            <person name="Schwartz R."/>
            <person name="Segarra C."/>
            <person name="Singh R.S."/>
            <person name="Sirot L."/>
            <person name="Sirota M."/>
            <person name="Sisneros N.B."/>
            <person name="Smith C.D."/>
            <person name="Smith T.F."/>
            <person name="Spieth J."/>
            <person name="Stage D.E."/>
            <person name="Stark A."/>
            <person name="Stephan W."/>
            <person name="Strausberg R.L."/>
            <person name="Strempel S."/>
            <person name="Sturgill D."/>
            <person name="Sutton G."/>
            <person name="Sutton G.G."/>
            <person name="Tao W."/>
            <person name="Teichmann S."/>
            <person name="Tobari Y.N."/>
            <person name="Tomimura Y."/>
            <person name="Tsolas J.M."/>
            <person name="Valente V.L."/>
            <person name="Venter E."/>
            <person name="Venter J.C."/>
            <person name="Vicario S."/>
            <person name="Vieira F.G."/>
            <person name="Vilella A.J."/>
            <person name="Villasante A."/>
            <person name="Walenz B."/>
            <person name="Wang J."/>
            <person name="Wasserman M."/>
            <person name="Watts T."/>
            <person name="Wilson D."/>
            <person name="Wilson R.K."/>
            <person name="Wing R.A."/>
            <person name="Wolfner M.F."/>
            <person name="Wong A."/>
            <person name="Wong G.K."/>
            <person name="Wu C.I."/>
            <person name="Wu G."/>
            <person name="Yamamoto D."/>
            <person name="Yang H.P."/>
            <person name="Yang S.P."/>
            <person name="Yorke J.A."/>
            <person name="Yoshida K."/>
            <person name="Zdobnov E."/>
            <person name="Zhang P."/>
            <person name="Zhang Y."/>
            <person name="Zimin A.V."/>
            <person name="Baldwin J."/>
            <person name="Abdouelleil A."/>
            <person name="Abdulkadir J."/>
            <person name="Abebe A."/>
            <person name="Abera B."/>
            <person name="Abreu J."/>
            <person name="Acer S.C."/>
            <person name="Aftuck L."/>
            <person name="Alexander A."/>
            <person name="An P."/>
            <person name="Anderson E."/>
            <person name="Anderson S."/>
            <person name="Arachi H."/>
            <person name="Azer M."/>
            <person name="Bachantsang P."/>
            <person name="Barry A."/>
            <person name="Bayul T."/>
            <person name="Berlin A."/>
            <person name="Bessette D."/>
            <person name="Bloom T."/>
            <person name="Blye J."/>
            <person name="Boguslavskiy L."/>
            <person name="Bonnet C."/>
            <person name="Boukhgalter B."/>
            <person name="Bourzgui I."/>
            <person name="Brown A."/>
            <person name="Cahill P."/>
            <person name="Channer S."/>
            <person name="Cheshatsang Y."/>
            <person name="Chuda L."/>
            <person name="Citroen M."/>
            <person name="Collymore A."/>
            <person name="Cooke P."/>
            <person name="Costello M."/>
            <person name="D'Aco K."/>
            <person name="Daza R."/>
            <person name="De Haan G."/>
            <person name="DeGray S."/>
            <person name="DeMaso C."/>
            <person name="Dhargay N."/>
            <person name="Dooley K."/>
            <person name="Dooley E."/>
            <person name="Doricent M."/>
            <person name="Dorje P."/>
            <person name="Dorjee K."/>
            <person name="Dupes A."/>
            <person name="Elong R."/>
            <person name="Falk J."/>
            <person name="Farina A."/>
            <person name="Faro S."/>
            <person name="Ferguson D."/>
            <person name="Fisher S."/>
            <person name="Foley C.D."/>
            <person name="Franke A."/>
            <person name="Friedrich D."/>
            <person name="Gadbois L."/>
            <person name="Gearin G."/>
            <person name="Gearin C.R."/>
            <person name="Giannoukos G."/>
            <person name="Goode T."/>
            <person name="Graham J."/>
            <person name="Grandbois E."/>
            <person name="Grewal S."/>
            <person name="Gyaltsen K."/>
            <person name="Hafez N."/>
            <person name="Hagos B."/>
            <person name="Hall J."/>
            <person name="Henson C."/>
            <person name="Hollinger A."/>
            <person name="Honan T."/>
            <person name="Huard M.D."/>
            <person name="Hughes L."/>
            <person name="Hurhula B."/>
            <person name="Husby M.E."/>
            <person name="Kamat A."/>
            <person name="Kanga B."/>
            <person name="Kashin S."/>
            <person name="Khazanovich D."/>
            <person name="Kisner P."/>
            <person name="Lance K."/>
            <person name="Lara M."/>
            <person name="Lee W."/>
            <person name="Lennon N."/>
            <person name="Letendre F."/>
            <person name="LeVine R."/>
            <person name="Lipovsky A."/>
            <person name="Liu X."/>
            <person name="Liu J."/>
            <person name="Liu S."/>
            <person name="Lokyitsang T."/>
            <person name="Lokyitsang Y."/>
            <person name="Lubonja R."/>
            <person name="Lui A."/>
            <person name="MacDonald P."/>
            <person name="Magnisalis V."/>
            <person name="Maru K."/>
            <person name="Matthews C."/>
            <person name="McCusker W."/>
            <person name="McDonough S."/>
            <person name="Mehta T."/>
            <person name="Meldrim J."/>
            <person name="Meneus L."/>
            <person name="Mihai O."/>
            <person name="Mihalev A."/>
            <person name="Mihova T."/>
            <person name="Mittelman R."/>
            <person name="Mlenga V."/>
            <person name="Montmayeur A."/>
            <person name="Mulrain L."/>
            <person name="Navidi A."/>
            <person name="Naylor J."/>
            <person name="Negash T."/>
            <person name="Nguyen T."/>
            <person name="Nguyen N."/>
            <person name="Nicol R."/>
            <person name="Norbu C."/>
            <person name="Norbu N."/>
            <person name="Novod N."/>
            <person name="O'Neill B."/>
            <person name="Osman S."/>
            <person name="Markiewicz E."/>
            <person name="Oyono O.L."/>
            <person name="Patti C."/>
            <person name="Phunkhang P."/>
            <person name="Pierre F."/>
            <person name="Priest M."/>
            <person name="Raghuraman S."/>
            <person name="Rege F."/>
            <person name="Reyes R."/>
            <person name="Rise C."/>
            <person name="Rogov P."/>
            <person name="Ross K."/>
            <person name="Ryan E."/>
            <person name="Settipalli S."/>
            <person name="Shea T."/>
            <person name="Sherpa N."/>
            <person name="Shi L."/>
            <person name="Shih D."/>
            <person name="Sparrow T."/>
            <person name="Spaulding J."/>
            <person name="Stalker J."/>
            <person name="Stange-Thomann N."/>
            <person name="Stavropoulos S."/>
            <person name="Stone C."/>
            <person name="Strader C."/>
            <person name="Tesfaye S."/>
            <person name="Thomson T."/>
            <person name="Thoulutsang Y."/>
            <person name="Thoulutsang D."/>
            <person name="Topham K."/>
            <person name="Topping I."/>
            <person name="Tsamla T."/>
            <person name="Vassiliev H."/>
            <person name="Vo A."/>
            <person name="Wangchuk T."/>
            <person name="Wangdi T."/>
            <person name="Weiand M."/>
            <person name="Wilkinson J."/>
            <person name="Wilson A."/>
            <person name="Yadav S."/>
            <person name="Young G."/>
            <person name="Yu Q."/>
            <person name="Zembek L."/>
            <person name="Zhong D."/>
            <person name="Zimmer A."/>
            <person name="Zwirko Z."/>
            <person name="Jaffe D.B."/>
            <person name="Alvarez P."/>
            <person name="Brockman W."/>
            <person name="Butler J."/>
            <person name="Chin C."/>
            <person name="Gnerre S."/>
            <person name="Grabherr M."/>
            <person name="Kleber M."/>
            <person name="Mauceli E."/>
            <person name="MacCallum I."/>
        </authorList>
    </citation>
    <scope>NUCLEOTIDE SEQUENCE [LARGE SCALE GENOMIC DNA]</scope>
    <source>
        <strain evidence="9">Tucson 15287-2541.00</strain>
    </source>
</reference>
<keyword evidence="4 6" id="KW-0732">Signal</keyword>
<dbReference type="PROSITE" id="PS51257">
    <property type="entry name" value="PROKAR_LIPOPROTEIN"/>
    <property type="match status" value="1"/>
</dbReference>
<dbReference type="eggNOG" id="KOG3017">
    <property type="taxonomic scope" value="Eukaryota"/>
</dbReference>
<proteinExistence type="inferred from homology"/>
<dbReference type="FunFam" id="3.40.33.10:FF:000007">
    <property type="entry name" value="Venom allergen"/>
    <property type="match status" value="1"/>
</dbReference>
<dbReference type="CDD" id="cd05380">
    <property type="entry name" value="CAP_euk"/>
    <property type="match status" value="1"/>
</dbReference>
<dbReference type="EMBL" id="CH916370">
    <property type="protein sequence ID" value="EDV99787.1"/>
    <property type="molecule type" value="Genomic_DNA"/>
</dbReference>
<feature type="chain" id="PRO_5002809053" description="Venom allergen-1" evidence="6">
    <location>
        <begin position="20"/>
        <end position="256"/>
    </location>
</feature>
<organism evidence="9">
    <name type="scientific">Drosophila grimshawi</name>
    <name type="common">Hawaiian fruit fly</name>
    <name type="synonym">Idiomyia grimshawi</name>
    <dbReference type="NCBI Taxonomy" id="7222"/>
    <lineage>
        <taxon>Eukaryota</taxon>
        <taxon>Metazoa</taxon>
        <taxon>Ecdysozoa</taxon>
        <taxon>Arthropoda</taxon>
        <taxon>Hexapoda</taxon>
        <taxon>Insecta</taxon>
        <taxon>Pterygota</taxon>
        <taxon>Neoptera</taxon>
        <taxon>Endopterygota</taxon>
        <taxon>Diptera</taxon>
        <taxon>Brachycera</taxon>
        <taxon>Muscomorpha</taxon>
        <taxon>Ephydroidea</taxon>
        <taxon>Drosophilidae</taxon>
        <taxon>Drosophila</taxon>
        <taxon>Hawaiian Drosophila</taxon>
    </lineage>
</organism>
<dbReference type="SUPFAM" id="SSF55797">
    <property type="entry name" value="PR-1-like"/>
    <property type="match status" value="1"/>
</dbReference>
<dbReference type="SMR" id="B4JJN5"/>
<dbReference type="InParanoid" id="B4JJN5"/>
<dbReference type="InterPro" id="IPR035940">
    <property type="entry name" value="CAP_sf"/>
</dbReference>
<dbReference type="Pfam" id="PF00188">
    <property type="entry name" value="CAP"/>
    <property type="match status" value="1"/>
</dbReference>
<name>B4JJN5_DROGR</name>
<comment type="similarity">
    <text evidence="2">Belongs to the CRISP family.</text>
</comment>
<accession>B4JJN5</accession>
<keyword evidence="9" id="KW-1185">Reference proteome</keyword>
<dbReference type="OrthoDB" id="414826at2759"/>
<gene>
    <name evidence="8" type="primary">Dgri\GH12214</name>
    <name evidence="8" type="ORF">Dgri_GH12214</name>
</gene>
<evidence type="ECO:0000256" key="5">
    <source>
        <dbReference type="ARBA" id="ARBA00068306"/>
    </source>
</evidence>
<dbReference type="GO" id="GO:0005576">
    <property type="term" value="C:extracellular region"/>
    <property type="evidence" value="ECO:0007669"/>
    <property type="project" value="UniProtKB-SubCell"/>
</dbReference>
<dbReference type="InterPro" id="IPR001283">
    <property type="entry name" value="CRISP-related"/>
</dbReference>
<dbReference type="HOGENOM" id="CLU_035730_7_0_1"/>
<evidence type="ECO:0000313" key="9">
    <source>
        <dbReference type="Proteomes" id="UP000001070"/>
    </source>
</evidence>
<evidence type="ECO:0000313" key="8">
    <source>
        <dbReference type="EMBL" id="EDV99787.1"/>
    </source>
</evidence>
<evidence type="ECO:0000256" key="1">
    <source>
        <dbReference type="ARBA" id="ARBA00004613"/>
    </source>
</evidence>
<dbReference type="InterPro" id="IPR014044">
    <property type="entry name" value="CAP_dom"/>
</dbReference>
<dbReference type="Proteomes" id="UP000001070">
    <property type="component" value="Unassembled WGS sequence"/>
</dbReference>
<evidence type="ECO:0000259" key="7">
    <source>
        <dbReference type="SMART" id="SM00198"/>
    </source>
</evidence>
<evidence type="ECO:0000256" key="4">
    <source>
        <dbReference type="ARBA" id="ARBA00022729"/>
    </source>
</evidence>
<dbReference type="KEGG" id="dgr:6564851"/>
<feature type="domain" description="SCP" evidence="7">
    <location>
        <begin position="57"/>
        <end position="217"/>
    </location>
</feature>
<dbReference type="PhylomeDB" id="B4JJN5"/>
<dbReference type="InterPro" id="IPR002413">
    <property type="entry name" value="V5_allergen-like"/>
</dbReference>
<dbReference type="PIRSF" id="PIRSF038921">
    <property type="entry name" value="P14a"/>
    <property type="match status" value="1"/>
</dbReference>
<evidence type="ECO:0000256" key="3">
    <source>
        <dbReference type="ARBA" id="ARBA00022525"/>
    </source>
</evidence>
<dbReference type="AlphaFoldDB" id="B4JJN5"/>
<dbReference type="SMART" id="SM00198">
    <property type="entry name" value="SCP"/>
    <property type="match status" value="1"/>
</dbReference>
<keyword evidence="3" id="KW-0964">Secreted</keyword>
<dbReference type="PANTHER" id="PTHR10334">
    <property type="entry name" value="CYSTEINE-RICH SECRETORY PROTEIN-RELATED"/>
    <property type="match status" value="1"/>
</dbReference>